<accession>A0A5B0LTP2</accession>
<dbReference type="Proteomes" id="UP000325313">
    <property type="component" value="Unassembled WGS sequence"/>
</dbReference>
<dbReference type="OrthoDB" id="5723at2759"/>
<dbReference type="EMBL" id="VSWC01000184">
    <property type="protein sequence ID" value="KAA1067745.1"/>
    <property type="molecule type" value="Genomic_DNA"/>
</dbReference>
<evidence type="ECO:0000313" key="3">
    <source>
        <dbReference type="Proteomes" id="UP000324748"/>
    </source>
</evidence>
<dbReference type="Proteomes" id="UP000324748">
    <property type="component" value="Unassembled WGS sequence"/>
</dbReference>
<keyword evidence="3" id="KW-1185">Reference proteome</keyword>
<comment type="caution">
    <text evidence="1">The sequence shown here is derived from an EMBL/GenBank/DDBJ whole genome shotgun (WGS) entry which is preliminary data.</text>
</comment>
<proteinExistence type="predicted"/>
<reference evidence="3 4" key="1">
    <citation type="submission" date="2019-05" db="EMBL/GenBank/DDBJ databases">
        <title>Emergence of the Ug99 lineage of the wheat stem rust pathogen through somatic hybridization.</title>
        <authorList>
            <person name="Li F."/>
            <person name="Upadhyaya N.M."/>
            <person name="Sperschneider J."/>
            <person name="Matny O."/>
            <person name="Nguyen-Phuc H."/>
            <person name="Mago R."/>
            <person name="Raley C."/>
            <person name="Miller M.E."/>
            <person name="Silverstein K.A.T."/>
            <person name="Henningsen E."/>
            <person name="Hirsch C.D."/>
            <person name="Visser B."/>
            <person name="Pretorius Z.A."/>
            <person name="Steffenson B.J."/>
            <person name="Schwessinger B."/>
            <person name="Dodds P.N."/>
            <person name="Figueroa M."/>
        </authorList>
    </citation>
    <scope>NUCLEOTIDE SEQUENCE [LARGE SCALE GENOMIC DNA]</scope>
    <source>
        <strain evidence="1">21-0</strain>
        <strain evidence="2 4">Ug99</strain>
    </source>
</reference>
<dbReference type="AlphaFoldDB" id="A0A5B0LTP2"/>
<dbReference type="EMBL" id="VDEP01000374">
    <property type="protein sequence ID" value="KAA1093510.1"/>
    <property type="molecule type" value="Genomic_DNA"/>
</dbReference>
<evidence type="ECO:0000313" key="4">
    <source>
        <dbReference type="Proteomes" id="UP000325313"/>
    </source>
</evidence>
<evidence type="ECO:0000313" key="2">
    <source>
        <dbReference type="EMBL" id="KAA1093510.1"/>
    </source>
</evidence>
<gene>
    <name evidence="1" type="ORF">PGT21_016038</name>
    <name evidence="2" type="ORF">PGTUg99_023968</name>
</gene>
<organism evidence="1 3">
    <name type="scientific">Puccinia graminis f. sp. tritici</name>
    <dbReference type="NCBI Taxonomy" id="56615"/>
    <lineage>
        <taxon>Eukaryota</taxon>
        <taxon>Fungi</taxon>
        <taxon>Dikarya</taxon>
        <taxon>Basidiomycota</taxon>
        <taxon>Pucciniomycotina</taxon>
        <taxon>Pucciniomycetes</taxon>
        <taxon>Pucciniales</taxon>
        <taxon>Pucciniaceae</taxon>
        <taxon>Puccinia</taxon>
    </lineage>
</organism>
<sequence>MLTYRQLHAKKIGPQHPLRVIAHCDVVCYSIVRLRLDQPHADHPPKSNSNGAAIGRPGANFYSPGVHFALQRSCGTTLGILPGALKLAIGC</sequence>
<evidence type="ECO:0000313" key="1">
    <source>
        <dbReference type="EMBL" id="KAA1067745.1"/>
    </source>
</evidence>
<protein>
    <submittedName>
        <fullName evidence="1">Uncharacterized protein</fullName>
    </submittedName>
</protein>
<name>A0A5B0LTP2_PUCGR</name>